<dbReference type="InterPro" id="IPR036322">
    <property type="entry name" value="WD40_repeat_dom_sf"/>
</dbReference>
<gene>
    <name evidence="1" type="ORF">C2G38_2221558</name>
</gene>
<evidence type="ECO:0008006" key="3">
    <source>
        <dbReference type="Google" id="ProtNLM"/>
    </source>
</evidence>
<dbReference type="EMBL" id="QKWP01002120">
    <property type="protein sequence ID" value="RIB04711.1"/>
    <property type="molecule type" value="Genomic_DNA"/>
</dbReference>
<dbReference type="InterPro" id="IPR051488">
    <property type="entry name" value="WD_repeat_striatin"/>
</dbReference>
<comment type="caution">
    <text evidence="1">The sequence shown here is derived from an EMBL/GenBank/DDBJ whole genome shotgun (WGS) entry which is preliminary data.</text>
</comment>
<dbReference type="Gene3D" id="2.130.10.10">
    <property type="entry name" value="YVTN repeat-like/Quinoprotein amine dehydrogenase"/>
    <property type="match status" value="1"/>
</dbReference>
<proteinExistence type="predicted"/>
<keyword evidence="2" id="KW-1185">Reference proteome</keyword>
<organism evidence="1 2">
    <name type="scientific">Gigaspora rosea</name>
    <dbReference type="NCBI Taxonomy" id="44941"/>
    <lineage>
        <taxon>Eukaryota</taxon>
        <taxon>Fungi</taxon>
        <taxon>Fungi incertae sedis</taxon>
        <taxon>Mucoromycota</taxon>
        <taxon>Glomeromycotina</taxon>
        <taxon>Glomeromycetes</taxon>
        <taxon>Diversisporales</taxon>
        <taxon>Gigasporaceae</taxon>
        <taxon>Gigaspora</taxon>
    </lineage>
</organism>
<accession>A0A397U4Z3</accession>
<evidence type="ECO:0000313" key="2">
    <source>
        <dbReference type="Proteomes" id="UP000266673"/>
    </source>
</evidence>
<dbReference type="SUPFAM" id="SSF50978">
    <property type="entry name" value="WD40 repeat-like"/>
    <property type="match status" value="1"/>
</dbReference>
<dbReference type="PANTHER" id="PTHR15653">
    <property type="entry name" value="STRIATIN"/>
    <property type="match status" value="1"/>
</dbReference>
<dbReference type="AlphaFoldDB" id="A0A397U4Z3"/>
<protein>
    <recommendedName>
        <fullName evidence="3">WD40-repeat-containing domain protein</fullName>
    </recommendedName>
</protein>
<dbReference type="Proteomes" id="UP000266673">
    <property type="component" value="Unassembled WGS sequence"/>
</dbReference>
<reference evidence="1 2" key="1">
    <citation type="submission" date="2018-06" db="EMBL/GenBank/DDBJ databases">
        <title>Comparative genomics reveals the genomic features of Rhizophagus irregularis, R. cerebriforme, R. diaphanum and Gigaspora rosea, and their symbiotic lifestyle signature.</title>
        <authorList>
            <person name="Morin E."/>
            <person name="San Clemente H."/>
            <person name="Chen E.C.H."/>
            <person name="De La Providencia I."/>
            <person name="Hainaut M."/>
            <person name="Kuo A."/>
            <person name="Kohler A."/>
            <person name="Murat C."/>
            <person name="Tang N."/>
            <person name="Roy S."/>
            <person name="Loubradou J."/>
            <person name="Henrissat B."/>
            <person name="Grigoriev I.V."/>
            <person name="Corradi N."/>
            <person name="Roux C."/>
            <person name="Martin F.M."/>
        </authorList>
    </citation>
    <scope>NUCLEOTIDE SEQUENCE [LARGE SCALE GENOMIC DNA]</scope>
    <source>
        <strain evidence="1 2">DAOM 194757</strain>
    </source>
</reference>
<name>A0A397U4Z3_9GLOM</name>
<dbReference type="OrthoDB" id="727118at2759"/>
<dbReference type="STRING" id="44941.A0A397U4Z3"/>
<dbReference type="InterPro" id="IPR015943">
    <property type="entry name" value="WD40/YVTN_repeat-like_dom_sf"/>
</dbReference>
<sequence length="102" mass="11874">MSLLFSVYENKYIKLFDVNVISNACHLNLVIVLDIDLLEMILVSEGHNSFIRLWDIVSTRQCVQEFVSHWQKSDEGILCVEYYRSLLWITSSSADLVVKIYV</sequence>
<evidence type="ECO:0000313" key="1">
    <source>
        <dbReference type="EMBL" id="RIB04711.1"/>
    </source>
</evidence>
<dbReference type="PANTHER" id="PTHR15653:SF0">
    <property type="entry name" value="CONNECTOR OF KINASE TO AP-1, ISOFORM E"/>
    <property type="match status" value="1"/>
</dbReference>